<protein>
    <submittedName>
        <fullName evidence="1">Uncharacterized protein</fullName>
    </submittedName>
</protein>
<gene>
    <name evidence="1" type="ORF">Hypma_005930</name>
</gene>
<organism evidence="1 2">
    <name type="scientific">Hypsizygus marmoreus</name>
    <name type="common">White beech mushroom</name>
    <name type="synonym">Agaricus marmoreus</name>
    <dbReference type="NCBI Taxonomy" id="39966"/>
    <lineage>
        <taxon>Eukaryota</taxon>
        <taxon>Fungi</taxon>
        <taxon>Dikarya</taxon>
        <taxon>Basidiomycota</taxon>
        <taxon>Agaricomycotina</taxon>
        <taxon>Agaricomycetes</taxon>
        <taxon>Agaricomycetidae</taxon>
        <taxon>Agaricales</taxon>
        <taxon>Tricholomatineae</taxon>
        <taxon>Lyophyllaceae</taxon>
        <taxon>Hypsizygus</taxon>
    </lineage>
</organism>
<reference evidence="1" key="1">
    <citation type="submission" date="2018-04" db="EMBL/GenBank/DDBJ databases">
        <title>Whole genome sequencing of Hypsizygus marmoreus.</title>
        <authorList>
            <person name="Choi I.-G."/>
            <person name="Min B."/>
            <person name="Kim J.-G."/>
            <person name="Kim S."/>
            <person name="Oh Y.-L."/>
            <person name="Kong W.-S."/>
            <person name="Park H."/>
            <person name="Jeong J."/>
            <person name="Song E.-S."/>
        </authorList>
    </citation>
    <scope>NUCLEOTIDE SEQUENCE [LARGE SCALE GENOMIC DNA]</scope>
    <source>
        <strain evidence="1">51987-8</strain>
    </source>
</reference>
<dbReference type="InParanoid" id="A0A369KFS3"/>
<evidence type="ECO:0000313" key="2">
    <source>
        <dbReference type="Proteomes" id="UP000076154"/>
    </source>
</evidence>
<dbReference type="EMBL" id="LUEZ02000004">
    <property type="protein sequence ID" value="RDB30633.1"/>
    <property type="molecule type" value="Genomic_DNA"/>
</dbReference>
<accession>A0A369KFS3</accession>
<dbReference type="Proteomes" id="UP000076154">
    <property type="component" value="Unassembled WGS sequence"/>
</dbReference>
<sequence length="132" mass="14868">MPWDYQQASTPAYPYPPGPATILVSPVSEPPFKPVKIMDLKFQNPTMLPIPHFLYARLAKIYIHTCKLVALRDISDSEPFLGAIVCMGQANSSIQKEIVQKTLRLSNETTGLYYGIIRDLEYQILRATLNKG</sequence>
<evidence type="ECO:0000313" key="1">
    <source>
        <dbReference type="EMBL" id="RDB30633.1"/>
    </source>
</evidence>
<comment type="caution">
    <text evidence="1">The sequence shown here is derived from an EMBL/GenBank/DDBJ whole genome shotgun (WGS) entry which is preliminary data.</text>
</comment>
<proteinExistence type="predicted"/>
<dbReference type="AlphaFoldDB" id="A0A369KFS3"/>
<keyword evidence="2" id="KW-1185">Reference proteome</keyword>
<feature type="non-terminal residue" evidence="1">
    <location>
        <position position="132"/>
    </location>
</feature>
<name>A0A369KFS3_HYPMA</name>